<dbReference type="EMBL" id="SNYM01000025">
    <property type="protein sequence ID" value="TDQ44220.1"/>
    <property type="molecule type" value="Genomic_DNA"/>
</dbReference>
<dbReference type="Pfam" id="PF08241">
    <property type="entry name" value="Methyltransf_11"/>
    <property type="match status" value="1"/>
</dbReference>
<dbReference type="PANTHER" id="PTHR42912">
    <property type="entry name" value="METHYLTRANSFERASE"/>
    <property type="match status" value="1"/>
</dbReference>
<dbReference type="CDD" id="cd02440">
    <property type="entry name" value="AdoMet_MTases"/>
    <property type="match status" value="1"/>
</dbReference>
<dbReference type="Proteomes" id="UP000295375">
    <property type="component" value="Unassembled WGS sequence"/>
</dbReference>
<dbReference type="PANTHER" id="PTHR42912:SF80">
    <property type="entry name" value="METHYLTRANSFERASE DOMAIN-CONTAINING PROTEIN"/>
    <property type="match status" value="1"/>
</dbReference>
<evidence type="ECO:0000313" key="2">
    <source>
        <dbReference type="EMBL" id="TDQ44220.1"/>
    </source>
</evidence>
<protein>
    <submittedName>
        <fullName evidence="2">Ubiquinone/menaquinone biosynthesis C-methylase UbiE</fullName>
    </submittedName>
</protein>
<name>A0A4R6UC09_9GAMM</name>
<dbReference type="InterPro" id="IPR050508">
    <property type="entry name" value="Methyltransf_Superfamily"/>
</dbReference>
<proteinExistence type="predicted"/>
<keyword evidence="2" id="KW-0830">Ubiquinone</keyword>
<keyword evidence="3" id="KW-1185">Reference proteome</keyword>
<dbReference type="SUPFAM" id="SSF53335">
    <property type="entry name" value="S-adenosyl-L-methionine-dependent methyltransferases"/>
    <property type="match status" value="1"/>
</dbReference>
<dbReference type="InterPro" id="IPR013216">
    <property type="entry name" value="Methyltransf_11"/>
</dbReference>
<accession>A0A4R6UC09</accession>
<dbReference type="Gene3D" id="3.40.50.150">
    <property type="entry name" value="Vaccinia Virus protein VP39"/>
    <property type="match status" value="1"/>
</dbReference>
<evidence type="ECO:0000313" key="3">
    <source>
        <dbReference type="Proteomes" id="UP000295375"/>
    </source>
</evidence>
<dbReference type="OrthoDB" id="323463at2"/>
<sequence>MNDTAMINAAMPADEAAHWREAELPDAWPDRLSWRQPGGLLRLFWGLLRGQTRRLQMPEALQAMTADFPKYLFQEFHHLPNGNYSKRIASGYARSFDHVMLGELRRARQALADKLKDCSRVLDLGAGGGHLSGSLLQVGIPEVWGLEPSPYLLQLAARQHPNLKLKHGVAEQTGFADTSFDALAACFVFHEIPPRHGDKVLMEAQRILRPNGMLAWIEPSPTQLELPLKTVLRRFGWRGWYFRLMAQRMHEPFVAAWHQREKSSWLAQHGFELLELHDQMPWQRVIARKIC</sequence>
<dbReference type="InterPro" id="IPR029063">
    <property type="entry name" value="SAM-dependent_MTases_sf"/>
</dbReference>
<dbReference type="GO" id="GO:0032259">
    <property type="term" value="P:methylation"/>
    <property type="evidence" value="ECO:0007669"/>
    <property type="project" value="UniProtKB-KW"/>
</dbReference>
<feature type="domain" description="Methyltransferase type 11" evidence="1">
    <location>
        <begin position="122"/>
        <end position="215"/>
    </location>
</feature>
<keyword evidence="2" id="KW-0808">Transferase</keyword>
<reference evidence="2 3" key="1">
    <citation type="submission" date="2019-03" db="EMBL/GenBank/DDBJ databases">
        <title>Genomic Encyclopedia of Type Strains, Phase IV (KMG-IV): sequencing the most valuable type-strain genomes for metagenomic binning, comparative biology and taxonomic classification.</title>
        <authorList>
            <person name="Goeker M."/>
        </authorList>
    </citation>
    <scope>NUCLEOTIDE SEQUENCE [LARGE SCALE GENOMIC DNA]</scope>
    <source>
        <strain evidence="2 3">DSM 103792</strain>
    </source>
</reference>
<comment type="caution">
    <text evidence="2">The sequence shown here is derived from an EMBL/GenBank/DDBJ whole genome shotgun (WGS) entry which is preliminary data.</text>
</comment>
<gene>
    <name evidence="2" type="ORF">EV696_12532</name>
</gene>
<dbReference type="AlphaFoldDB" id="A0A4R6UC09"/>
<dbReference type="GO" id="GO:0008757">
    <property type="term" value="F:S-adenosylmethionine-dependent methyltransferase activity"/>
    <property type="evidence" value="ECO:0007669"/>
    <property type="project" value="InterPro"/>
</dbReference>
<dbReference type="RefSeq" id="WP_133593302.1">
    <property type="nucleotide sequence ID" value="NZ_CP037953.1"/>
</dbReference>
<keyword evidence="2" id="KW-0489">Methyltransferase</keyword>
<evidence type="ECO:0000259" key="1">
    <source>
        <dbReference type="Pfam" id="PF08241"/>
    </source>
</evidence>
<organism evidence="2 3">
    <name type="scientific">Permianibacter aggregans</name>
    <dbReference type="NCBI Taxonomy" id="1510150"/>
    <lineage>
        <taxon>Bacteria</taxon>
        <taxon>Pseudomonadati</taxon>
        <taxon>Pseudomonadota</taxon>
        <taxon>Gammaproteobacteria</taxon>
        <taxon>Pseudomonadales</taxon>
        <taxon>Pseudomonadaceae</taxon>
        <taxon>Permianibacter</taxon>
    </lineage>
</organism>